<protein>
    <submittedName>
        <fullName evidence="2">Glycosyltransferase</fullName>
    </submittedName>
</protein>
<dbReference type="GO" id="GO:0016740">
    <property type="term" value="F:transferase activity"/>
    <property type="evidence" value="ECO:0007669"/>
    <property type="project" value="UniProtKB-KW"/>
</dbReference>
<evidence type="ECO:0000259" key="1">
    <source>
        <dbReference type="Pfam" id="PF00535"/>
    </source>
</evidence>
<dbReference type="Pfam" id="PF00535">
    <property type="entry name" value="Glycos_transf_2"/>
    <property type="match status" value="1"/>
</dbReference>
<organism evidence="2 3">
    <name type="scientific">Escherichia coli</name>
    <dbReference type="NCBI Taxonomy" id="562"/>
    <lineage>
        <taxon>Bacteria</taxon>
        <taxon>Pseudomonadati</taxon>
        <taxon>Pseudomonadota</taxon>
        <taxon>Gammaproteobacteria</taxon>
        <taxon>Enterobacterales</taxon>
        <taxon>Enterobacteriaceae</taxon>
        <taxon>Escherichia</taxon>
    </lineage>
</organism>
<sequence>MNIPAVSIIMPSFNSEKTIQAAIESVRAQTYSSWELIISDDNSVMLPTY</sequence>
<reference evidence="2 3" key="1">
    <citation type="journal article" date="2020" name="Int. J. Nanomedicine">
        <title>Consequences Of Long-Term Bacteria's Exposure To Silver Nanoformulations With Different PhysicoChemical Properties.</title>
        <authorList>
            <person name="Kedziora A."/>
            <person name="Wernecki M."/>
            <person name="Korzekwa K."/>
            <person name="Speruda M."/>
            <person name="Gerasymchuk Y."/>
            <person name="Lukowiak A."/>
            <person name="Bugla-Ploskonska G."/>
        </authorList>
    </citation>
    <scope>NUCLEOTIDE SEQUENCE [LARGE SCALE GENOMIC DNA]</scope>
    <source>
        <strain evidence="2 3">ATCC 11230</strain>
    </source>
</reference>
<dbReference type="EMBL" id="VLTB01000221">
    <property type="protein sequence ID" value="NDR92144.1"/>
    <property type="molecule type" value="Genomic_DNA"/>
</dbReference>
<dbReference type="PANTHER" id="PTHR43685:SF2">
    <property type="entry name" value="GLYCOSYLTRANSFERASE 2-LIKE DOMAIN-CONTAINING PROTEIN"/>
    <property type="match status" value="1"/>
</dbReference>
<dbReference type="InterPro" id="IPR029044">
    <property type="entry name" value="Nucleotide-diphossugar_trans"/>
</dbReference>
<evidence type="ECO:0000313" key="3">
    <source>
        <dbReference type="Proteomes" id="UP000471490"/>
    </source>
</evidence>
<dbReference type="RefSeq" id="WP_115172966.1">
    <property type="nucleotide sequence ID" value="NZ_UFZW01000005.1"/>
</dbReference>
<dbReference type="InterPro" id="IPR001173">
    <property type="entry name" value="Glyco_trans_2-like"/>
</dbReference>
<keyword evidence="2" id="KW-0808">Transferase</keyword>
<dbReference type="Gene3D" id="3.90.550.10">
    <property type="entry name" value="Spore Coat Polysaccharide Biosynthesis Protein SpsA, Chain A"/>
    <property type="match status" value="1"/>
</dbReference>
<dbReference type="InterPro" id="IPR050834">
    <property type="entry name" value="Glycosyltransf_2"/>
</dbReference>
<proteinExistence type="predicted"/>
<evidence type="ECO:0000313" key="2">
    <source>
        <dbReference type="EMBL" id="NDR92144.1"/>
    </source>
</evidence>
<name>A0A6N9S7P4_ECOLX</name>
<feature type="domain" description="Glycosyltransferase 2-like" evidence="1">
    <location>
        <begin position="7"/>
        <end position="43"/>
    </location>
</feature>
<comment type="caution">
    <text evidence="2">The sequence shown here is derived from an EMBL/GenBank/DDBJ whole genome shotgun (WGS) entry which is preliminary data.</text>
</comment>
<dbReference type="Proteomes" id="UP000471490">
    <property type="component" value="Unassembled WGS sequence"/>
</dbReference>
<dbReference type="SUPFAM" id="SSF53448">
    <property type="entry name" value="Nucleotide-diphospho-sugar transferases"/>
    <property type="match status" value="1"/>
</dbReference>
<dbReference type="AlphaFoldDB" id="A0A6N9S7P4"/>
<dbReference type="PANTHER" id="PTHR43685">
    <property type="entry name" value="GLYCOSYLTRANSFERASE"/>
    <property type="match status" value="1"/>
</dbReference>
<gene>
    <name evidence="2" type="ORF">FPI65_12925</name>
</gene>
<accession>A0A6N9S7P4</accession>